<evidence type="ECO:0000313" key="3">
    <source>
        <dbReference type="Proteomes" id="UP001151532"/>
    </source>
</evidence>
<dbReference type="EMBL" id="JAPFFK010000004">
    <property type="protein sequence ID" value="KAJ6766634.1"/>
    <property type="molecule type" value="Genomic_DNA"/>
</dbReference>
<comment type="caution">
    <text evidence="2">The sequence shown here is derived from an EMBL/GenBank/DDBJ whole genome shotgun (WGS) entry which is preliminary data.</text>
</comment>
<organism evidence="2 3">
    <name type="scientific">Salix purpurea</name>
    <name type="common">Purple osier willow</name>
    <dbReference type="NCBI Taxonomy" id="77065"/>
    <lineage>
        <taxon>Eukaryota</taxon>
        <taxon>Viridiplantae</taxon>
        <taxon>Streptophyta</taxon>
        <taxon>Embryophyta</taxon>
        <taxon>Tracheophyta</taxon>
        <taxon>Spermatophyta</taxon>
        <taxon>Magnoliopsida</taxon>
        <taxon>eudicotyledons</taxon>
        <taxon>Gunneridae</taxon>
        <taxon>Pentapetalae</taxon>
        <taxon>rosids</taxon>
        <taxon>fabids</taxon>
        <taxon>Malpighiales</taxon>
        <taxon>Salicaceae</taxon>
        <taxon>Saliceae</taxon>
        <taxon>Salix</taxon>
    </lineage>
</organism>
<reference evidence="2" key="1">
    <citation type="submission" date="2022-11" db="EMBL/GenBank/DDBJ databases">
        <authorList>
            <person name="Hyden B.L."/>
            <person name="Feng K."/>
            <person name="Yates T."/>
            <person name="Jawdy S."/>
            <person name="Smart L.B."/>
            <person name="Muchero W."/>
        </authorList>
    </citation>
    <scope>NUCLEOTIDE SEQUENCE</scope>
    <source>
        <tissue evidence="2">Shoot tip</tissue>
    </source>
</reference>
<dbReference type="PANTHER" id="PTHR33270">
    <property type="entry name" value="BNAC05G50380D PROTEIN"/>
    <property type="match status" value="1"/>
</dbReference>
<gene>
    <name evidence="2" type="ORF">OIU79_022572</name>
</gene>
<dbReference type="OrthoDB" id="1919859at2759"/>
<proteinExistence type="predicted"/>
<accession>A0A9Q1AD19</accession>
<evidence type="ECO:0000313" key="2">
    <source>
        <dbReference type="EMBL" id="KAJ6766634.1"/>
    </source>
</evidence>
<feature type="domain" description="DUF7054" evidence="1">
    <location>
        <begin position="26"/>
        <end position="108"/>
    </location>
</feature>
<keyword evidence="3" id="KW-1185">Reference proteome</keyword>
<protein>
    <recommendedName>
        <fullName evidence="1">DUF7054 domain-containing protein</fullName>
    </recommendedName>
</protein>
<sequence length="162" mass="17994">MEKMKRNVSEKMMLQKQMKNKKGDDKKNRFLVSINFVGSAGPIRFVVNGDDLVAGVIDTALKTYARGGRLPVLGFDVNKFLLYCANPASDALNPGEPIGSQKGRNFMLFKKQSPPQKTETSSEIIIAKKPMFSFMTSAISTHLRNGWCLKVSAAKYQKKACL</sequence>
<dbReference type="PANTHER" id="PTHR33270:SF5">
    <property type="entry name" value="GB|AAC00605.1"/>
    <property type="match status" value="1"/>
</dbReference>
<dbReference type="InterPro" id="IPR055482">
    <property type="entry name" value="DUF7054"/>
</dbReference>
<dbReference type="InterPro" id="IPR040358">
    <property type="entry name" value="At4g22758-like"/>
</dbReference>
<dbReference type="Proteomes" id="UP001151532">
    <property type="component" value="Chromosome 4"/>
</dbReference>
<dbReference type="Pfam" id="PF23156">
    <property type="entry name" value="DUF7054"/>
    <property type="match status" value="1"/>
</dbReference>
<evidence type="ECO:0000259" key="1">
    <source>
        <dbReference type="Pfam" id="PF23156"/>
    </source>
</evidence>
<dbReference type="AlphaFoldDB" id="A0A9Q1AD19"/>
<name>A0A9Q1AD19_SALPP</name>
<reference evidence="2" key="2">
    <citation type="journal article" date="2023" name="Int. J. Mol. Sci.">
        <title>De Novo Assembly and Annotation of 11 Diverse Shrub Willow (Salix) Genomes Reveals Novel Gene Organization in Sex-Linked Regions.</title>
        <authorList>
            <person name="Hyden B."/>
            <person name="Feng K."/>
            <person name="Yates T.B."/>
            <person name="Jawdy S."/>
            <person name="Cereghino C."/>
            <person name="Smart L.B."/>
            <person name="Muchero W."/>
        </authorList>
    </citation>
    <scope>NUCLEOTIDE SEQUENCE</scope>
    <source>
        <tissue evidence="2">Shoot tip</tissue>
    </source>
</reference>